<protein>
    <submittedName>
        <fullName evidence="1">Uncharacterized protein</fullName>
    </submittedName>
</protein>
<dbReference type="AlphaFoldDB" id="A0A5J9VY35"/>
<organism evidence="1 2">
    <name type="scientific">Eragrostis curvula</name>
    <name type="common">weeping love grass</name>
    <dbReference type="NCBI Taxonomy" id="38414"/>
    <lineage>
        <taxon>Eukaryota</taxon>
        <taxon>Viridiplantae</taxon>
        <taxon>Streptophyta</taxon>
        <taxon>Embryophyta</taxon>
        <taxon>Tracheophyta</taxon>
        <taxon>Spermatophyta</taxon>
        <taxon>Magnoliopsida</taxon>
        <taxon>Liliopsida</taxon>
        <taxon>Poales</taxon>
        <taxon>Poaceae</taxon>
        <taxon>PACMAD clade</taxon>
        <taxon>Chloridoideae</taxon>
        <taxon>Eragrostideae</taxon>
        <taxon>Eragrostidinae</taxon>
        <taxon>Eragrostis</taxon>
    </lineage>
</organism>
<gene>
    <name evidence="1" type="ORF">EJB05_14012</name>
</gene>
<evidence type="ECO:0000313" key="1">
    <source>
        <dbReference type="EMBL" id="TVU40545.1"/>
    </source>
</evidence>
<sequence>MTNIESSFKLLTEFRYGNGQWTENNRQTYNLVHAQARHTVQKLCIRKSMNSSESALNTEKCMNFTEQTLVYPNGWSAILVSLDKLSFSNEYSIPTNAILWQSHWSATLTKKIQHTAD</sequence>
<evidence type="ECO:0000313" key="2">
    <source>
        <dbReference type="Proteomes" id="UP000324897"/>
    </source>
</evidence>
<feature type="non-terminal residue" evidence="1">
    <location>
        <position position="1"/>
    </location>
</feature>
<dbReference type="Proteomes" id="UP000324897">
    <property type="component" value="Chromosome 4"/>
</dbReference>
<comment type="caution">
    <text evidence="1">The sequence shown here is derived from an EMBL/GenBank/DDBJ whole genome shotgun (WGS) entry which is preliminary data.</text>
</comment>
<dbReference type="EMBL" id="RWGY01000007">
    <property type="protein sequence ID" value="TVU40545.1"/>
    <property type="molecule type" value="Genomic_DNA"/>
</dbReference>
<keyword evidence="2" id="KW-1185">Reference proteome</keyword>
<reference evidence="1 2" key="1">
    <citation type="journal article" date="2019" name="Sci. Rep.">
        <title>A high-quality genome of Eragrostis curvula grass provides insights into Poaceae evolution and supports new strategies to enhance forage quality.</title>
        <authorList>
            <person name="Carballo J."/>
            <person name="Santos B.A.C.M."/>
            <person name="Zappacosta D."/>
            <person name="Garbus I."/>
            <person name="Selva J.P."/>
            <person name="Gallo C.A."/>
            <person name="Diaz A."/>
            <person name="Albertini E."/>
            <person name="Caccamo M."/>
            <person name="Echenique V."/>
        </authorList>
    </citation>
    <scope>NUCLEOTIDE SEQUENCE [LARGE SCALE GENOMIC DNA]</scope>
    <source>
        <strain evidence="2">cv. Victoria</strain>
        <tissue evidence="1">Leaf</tissue>
    </source>
</reference>
<accession>A0A5J9VY35</accession>
<dbReference type="Gramene" id="TVU40545">
    <property type="protein sequence ID" value="TVU40545"/>
    <property type="gene ID" value="EJB05_14012"/>
</dbReference>
<proteinExistence type="predicted"/>
<name>A0A5J9VY35_9POAL</name>